<sequence length="960" mass="108299">MIYVLPRVHSPSPSKCSLSSTLQDILIHVKGKPFSYSLKILGIVVAAFTAITVPNCGLIWTGFFAVFIAFCGASAFLLLIDDQNGGHRGVSYSDCLHLIPLPFLEKFLPRSDALASRLPSREASPVPKDPRPANLLTSKNLERIYPWLNLTLPKVLDDSLTRLMEIIINDYMTKDWYALVQVRKNFANEARVAIRYCASRLARRLSVVNAAGFIHHTVCRAVVEHISVFLTLRKVSAASGEQDVVLLLKKHPELAHPAMRENAGDSEEDLFYFRISTKILNYLLPREFRRFQASAAVLREVLTELVLKNVVDAFSEPHRLNYLFHLALTYATTSIEPATPTPPADLSEVPILKRLVSEEKPTSTVQKVPFRQILKEATLKNSFEQHLKALEMEEFCKIHESISWINKFLDSPVLGEAAVMSTYNSLTKLQRELQLAEEKGYTFPVDFLADVGTVCSAGPSAIPRLRQLPSWKNMNEQLTALFDGILVPTFQETRLYHHLMMPPTEEVSRTRERQIKRGLSRHRAPHPEALRLLGETVRGVLKDVTPVVDNLDSESYDDFDGSSGLPDDDFDDLDSELPPISEDSLGSTLRDLSYYDLSVLRAEKRRDDRGRIFMILNITVFDRGPLSPDMNKRWAVQRKYSEFYILDSKIREFHGTLEASSFLPAKKAWSQPSLEFLQQRVGDFEKFLQFLVREPKLRYSQMLYNFLATTMEFDQTGFPDLGLGKAIRNVPQILTQERGQNIESFVRSLLNIALPAAKSKPLNDMPLAKDDPPPSFVPPPVQTHFQPVPFDPPTDESGESAEVKTNSFETVFSELIYLATTFLKVDPEMLGVVACCQSLAAPLVEDACFRKITEFVDFVTHPEQMAFLFDLLSQTLTSAYPPLDPDTIEKSARETLEQFLVLARTPWAEIVCGGGAQAENVARLAFDLFQYKALNKRLVMILLDLIVVKLFPELEGAPVM</sequence>
<evidence type="ECO:0000256" key="2">
    <source>
        <dbReference type="SAM" id="Phobius"/>
    </source>
</evidence>
<protein>
    <submittedName>
        <fullName evidence="5">Sorting nexin-14</fullName>
    </submittedName>
</protein>
<proteinExistence type="predicted"/>
<feature type="domain" description="PXA" evidence="4">
    <location>
        <begin position="153"/>
        <end position="335"/>
    </location>
</feature>
<feature type="transmembrane region" description="Helical" evidence="2">
    <location>
        <begin position="36"/>
        <end position="53"/>
    </location>
</feature>
<dbReference type="PROSITE" id="PS51207">
    <property type="entry name" value="PXA"/>
    <property type="match status" value="1"/>
</dbReference>
<evidence type="ECO:0000313" key="6">
    <source>
        <dbReference type="Proteomes" id="UP000192578"/>
    </source>
</evidence>
<dbReference type="Gene3D" id="3.30.1520.10">
    <property type="entry name" value="Phox-like domain"/>
    <property type="match status" value="1"/>
</dbReference>
<dbReference type="Proteomes" id="UP000192578">
    <property type="component" value="Unassembled WGS sequence"/>
</dbReference>
<gene>
    <name evidence="5" type="ORF">BV898_07415</name>
</gene>
<evidence type="ECO:0000313" key="5">
    <source>
        <dbReference type="EMBL" id="OQV18590.1"/>
    </source>
</evidence>
<evidence type="ECO:0000259" key="3">
    <source>
        <dbReference type="PROSITE" id="PS50195"/>
    </source>
</evidence>
<comment type="caution">
    <text evidence="5">The sequence shown here is derived from an EMBL/GenBank/DDBJ whole genome shotgun (WGS) entry which is preliminary data.</text>
</comment>
<evidence type="ECO:0000256" key="1">
    <source>
        <dbReference type="SAM" id="MobiDB-lite"/>
    </source>
</evidence>
<dbReference type="SMART" id="SM00312">
    <property type="entry name" value="PX"/>
    <property type="match status" value="1"/>
</dbReference>
<accession>A0A1W0WTS5</accession>
<dbReference type="SUPFAM" id="SSF64268">
    <property type="entry name" value="PX domain"/>
    <property type="match status" value="1"/>
</dbReference>
<dbReference type="PANTHER" id="PTHR22775:SF3">
    <property type="entry name" value="SORTING NEXIN-13"/>
    <property type="match status" value="1"/>
</dbReference>
<dbReference type="PROSITE" id="PS50195">
    <property type="entry name" value="PX"/>
    <property type="match status" value="1"/>
</dbReference>
<keyword evidence="2" id="KW-0812">Transmembrane</keyword>
<dbReference type="InterPro" id="IPR003114">
    <property type="entry name" value="Phox_assoc"/>
</dbReference>
<dbReference type="Pfam" id="PF00787">
    <property type="entry name" value="PX"/>
    <property type="match status" value="1"/>
</dbReference>
<dbReference type="AlphaFoldDB" id="A0A1W0WTS5"/>
<feature type="domain" description="PX" evidence="3">
    <location>
        <begin position="573"/>
        <end position="714"/>
    </location>
</feature>
<name>A0A1W0WTS5_HYPEX</name>
<reference evidence="6" key="1">
    <citation type="submission" date="2017-01" db="EMBL/GenBank/DDBJ databases">
        <title>Comparative genomics of anhydrobiosis in the tardigrade Hypsibius dujardini.</title>
        <authorList>
            <person name="Yoshida Y."/>
            <person name="Koutsovoulos G."/>
            <person name="Laetsch D."/>
            <person name="Stevens L."/>
            <person name="Kumar S."/>
            <person name="Horikawa D."/>
            <person name="Ishino K."/>
            <person name="Komine S."/>
            <person name="Tomita M."/>
            <person name="Blaxter M."/>
            <person name="Arakawa K."/>
        </authorList>
    </citation>
    <scope>NUCLEOTIDE SEQUENCE [LARGE SCALE GENOMIC DNA]</scope>
    <source>
        <strain evidence="6">Z151</strain>
    </source>
</reference>
<dbReference type="SMART" id="SM00313">
    <property type="entry name" value="PXA"/>
    <property type="match status" value="1"/>
</dbReference>
<dbReference type="EMBL" id="MTYJ01000048">
    <property type="protein sequence ID" value="OQV18590.1"/>
    <property type="molecule type" value="Genomic_DNA"/>
</dbReference>
<keyword evidence="6" id="KW-1185">Reference proteome</keyword>
<dbReference type="PANTHER" id="PTHR22775">
    <property type="entry name" value="SORTING NEXIN"/>
    <property type="match status" value="1"/>
</dbReference>
<dbReference type="OrthoDB" id="5957963at2759"/>
<organism evidence="5 6">
    <name type="scientific">Hypsibius exemplaris</name>
    <name type="common">Freshwater tardigrade</name>
    <dbReference type="NCBI Taxonomy" id="2072580"/>
    <lineage>
        <taxon>Eukaryota</taxon>
        <taxon>Metazoa</taxon>
        <taxon>Ecdysozoa</taxon>
        <taxon>Tardigrada</taxon>
        <taxon>Eutardigrada</taxon>
        <taxon>Parachela</taxon>
        <taxon>Hypsibioidea</taxon>
        <taxon>Hypsibiidae</taxon>
        <taxon>Hypsibius</taxon>
    </lineage>
</organism>
<dbReference type="Pfam" id="PF02194">
    <property type="entry name" value="PXA"/>
    <property type="match status" value="1"/>
</dbReference>
<keyword evidence="2" id="KW-0472">Membrane</keyword>
<feature type="transmembrane region" description="Helical" evidence="2">
    <location>
        <begin position="59"/>
        <end position="80"/>
    </location>
</feature>
<feature type="region of interest" description="Disordered" evidence="1">
    <location>
        <begin position="552"/>
        <end position="572"/>
    </location>
</feature>
<dbReference type="InterPro" id="IPR001683">
    <property type="entry name" value="PX_dom"/>
</dbReference>
<keyword evidence="2" id="KW-1133">Transmembrane helix</keyword>
<evidence type="ECO:0000259" key="4">
    <source>
        <dbReference type="PROSITE" id="PS51207"/>
    </source>
</evidence>
<dbReference type="GO" id="GO:0035091">
    <property type="term" value="F:phosphatidylinositol binding"/>
    <property type="evidence" value="ECO:0007669"/>
    <property type="project" value="InterPro"/>
</dbReference>
<dbReference type="InterPro" id="IPR036871">
    <property type="entry name" value="PX_dom_sf"/>
</dbReference>